<proteinExistence type="predicted"/>
<name>A0ABS8S603_DATST</name>
<accession>A0ABS8S603</accession>
<protein>
    <submittedName>
        <fullName evidence="2">Uncharacterized protein</fullName>
    </submittedName>
</protein>
<comment type="caution">
    <text evidence="2">The sequence shown here is derived from an EMBL/GenBank/DDBJ whole genome shotgun (WGS) entry which is preliminary data.</text>
</comment>
<evidence type="ECO:0000256" key="1">
    <source>
        <dbReference type="SAM" id="MobiDB-lite"/>
    </source>
</evidence>
<evidence type="ECO:0000313" key="2">
    <source>
        <dbReference type="EMBL" id="MCD7454228.1"/>
    </source>
</evidence>
<evidence type="ECO:0000313" key="3">
    <source>
        <dbReference type="Proteomes" id="UP000823775"/>
    </source>
</evidence>
<sequence length="100" mass="11339">MSRLPLAQAVDSGHIGHRFRLIWIFTVSGRLHEISLVLSKEDVLPLGGRRHMLESLKDICDAFFAKKAENRKRGPGPCKQNTIQAPMHLSKVDIRPKRES</sequence>
<dbReference type="Proteomes" id="UP000823775">
    <property type="component" value="Unassembled WGS sequence"/>
</dbReference>
<organism evidence="2 3">
    <name type="scientific">Datura stramonium</name>
    <name type="common">Jimsonweed</name>
    <name type="synonym">Common thornapple</name>
    <dbReference type="NCBI Taxonomy" id="4076"/>
    <lineage>
        <taxon>Eukaryota</taxon>
        <taxon>Viridiplantae</taxon>
        <taxon>Streptophyta</taxon>
        <taxon>Embryophyta</taxon>
        <taxon>Tracheophyta</taxon>
        <taxon>Spermatophyta</taxon>
        <taxon>Magnoliopsida</taxon>
        <taxon>eudicotyledons</taxon>
        <taxon>Gunneridae</taxon>
        <taxon>Pentapetalae</taxon>
        <taxon>asterids</taxon>
        <taxon>lamiids</taxon>
        <taxon>Solanales</taxon>
        <taxon>Solanaceae</taxon>
        <taxon>Solanoideae</taxon>
        <taxon>Datureae</taxon>
        <taxon>Datura</taxon>
    </lineage>
</organism>
<keyword evidence="3" id="KW-1185">Reference proteome</keyword>
<gene>
    <name evidence="2" type="ORF">HAX54_023983</name>
</gene>
<dbReference type="EMBL" id="JACEIK010000291">
    <property type="protein sequence ID" value="MCD7454228.1"/>
    <property type="molecule type" value="Genomic_DNA"/>
</dbReference>
<feature type="compositionally biased region" description="Basic and acidic residues" evidence="1">
    <location>
        <begin position="90"/>
        <end position="100"/>
    </location>
</feature>
<reference evidence="2 3" key="1">
    <citation type="journal article" date="2021" name="BMC Genomics">
        <title>Datura genome reveals duplications of psychoactive alkaloid biosynthetic genes and high mutation rate following tissue culture.</title>
        <authorList>
            <person name="Rajewski A."/>
            <person name="Carter-House D."/>
            <person name="Stajich J."/>
            <person name="Litt A."/>
        </authorList>
    </citation>
    <scope>NUCLEOTIDE SEQUENCE [LARGE SCALE GENOMIC DNA]</scope>
    <source>
        <strain evidence="2">AR-01</strain>
    </source>
</reference>
<feature type="region of interest" description="Disordered" evidence="1">
    <location>
        <begin position="70"/>
        <end position="100"/>
    </location>
</feature>